<evidence type="ECO:0000313" key="3">
    <source>
        <dbReference type="Proteomes" id="UP000518316"/>
    </source>
</evidence>
<feature type="transmembrane region" description="Helical" evidence="1">
    <location>
        <begin position="345"/>
        <end position="365"/>
    </location>
</feature>
<keyword evidence="3" id="KW-1185">Reference proteome</keyword>
<reference evidence="2 3" key="1">
    <citation type="submission" date="2020-07" db="EMBL/GenBank/DDBJ databases">
        <title>Description of Limosilactobacillus balticus sp. nov., Limosilactobacillus agrestis sp. nov., Limosilactobacillus albertensis sp. nov., Limosilactobacillus rudii sp. nov., Limosilactobacillus fastidiosus sp. nov., five novel Limosilactobacillus species isolated from the vertebrate gastrointestinal tract, and proposal of 6 subspecies of Limosilactobacillus reuteri adapted to the gastrointestinal tract of specific vertebrate hosts.</title>
        <authorList>
            <person name="Li F."/>
            <person name="Cheng C."/>
            <person name="Zheng J."/>
            <person name="Quevedo R.M."/>
            <person name="Li J."/>
            <person name="Roos S."/>
            <person name="Gaenzle M.G."/>
            <person name="Walter J."/>
        </authorList>
    </citation>
    <scope>NUCLEOTIDE SEQUENCE [LARGE SCALE GENOMIC DNA]</scope>
    <source>
        <strain evidence="2 3">RRLNB_1_1</strain>
    </source>
</reference>
<keyword evidence="1" id="KW-0812">Transmembrane</keyword>
<dbReference type="PANTHER" id="PTHR36840:SF1">
    <property type="entry name" value="BLL5714 PROTEIN"/>
    <property type="match status" value="1"/>
</dbReference>
<dbReference type="AlphaFoldDB" id="A0A7W3Y8P2"/>
<feature type="transmembrane region" description="Helical" evidence="1">
    <location>
        <begin position="38"/>
        <end position="60"/>
    </location>
</feature>
<dbReference type="EMBL" id="JACIVC010000061">
    <property type="protein sequence ID" value="MBB1069929.1"/>
    <property type="molecule type" value="Genomic_DNA"/>
</dbReference>
<name>A0A7W3Y8P2_9LACO</name>
<dbReference type="PANTHER" id="PTHR36840">
    <property type="entry name" value="BLL5714 PROTEIN"/>
    <property type="match status" value="1"/>
</dbReference>
<feature type="transmembrane region" description="Helical" evidence="1">
    <location>
        <begin position="321"/>
        <end position="339"/>
    </location>
</feature>
<evidence type="ECO:0000256" key="1">
    <source>
        <dbReference type="SAM" id="Phobius"/>
    </source>
</evidence>
<gene>
    <name evidence="2" type="ORF">H5S40_07170</name>
</gene>
<feature type="transmembrane region" description="Helical" evidence="1">
    <location>
        <begin position="101"/>
        <end position="122"/>
    </location>
</feature>
<keyword evidence="1" id="KW-1133">Transmembrane helix</keyword>
<evidence type="ECO:0000313" key="2">
    <source>
        <dbReference type="EMBL" id="MBB1069929.1"/>
    </source>
</evidence>
<dbReference type="RefSeq" id="WP_182598447.1">
    <property type="nucleotide sequence ID" value="NZ_JACIVC010000061.1"/>
</dbReference>
<feature type="transmembrane region" description="Helical" evidence="1">
    <location>
        <begin position="72"/>
        <end position="89"/>
    </location>
</feature>
<dbReference type="Proteomes" id="UP000518316">
    <property type="component" value="Unassembled WGS sequence"/>
</dbReference>
<feature type="transmembrane region" description="Helical" evidence="1">
    <location>
        <begin position="134"/>
        <end position="155"/>
    </location>
</feature>
<dbReference type="InterPro" id="IPR010640">
    <property type="entry name" value="Low_temperature_requirement_A"/>
</dbReference>
<accession>A0A7W3Y8P2</accession>
<feature type="transmembrane region" description="Helical" evidence="1">
    <location>
        <begin position="260"/>
        <end position="280"/>
    </location>
</feature>
<keyword evidence="1" id="KW-0472">Membrane</keyword>
<comment type="caution">
    <text evidence="2">The sequence shown here is derived from an EMBL/GenBank/DDBJ whole genome shotgun (WGS) entry which is preliminary data.</text>
</comment>
<organism evidence="2 3">
    <name type="scientific">Limosilactobacillus albertensis</name>
    <dbReference type="NCBI Taxonomy" id="2759752"/>
    <lineage>
        <taxon>Bacteria</taxon>
        <taxon>Bacillati</taxon>
        <taxon>Bacillota</taxon>
        <taxon>Bacilli</taxon>
        <taxon>Lactobacillales</taxon>
        <taxon>Lactobacillaceae</taxon>
        <taxon>Limosilactobacillus</taxon>
    </lineage>
</organism>
<proteinExistence type="predicted"/>
<feature type="transmembrane region" description="Helical" evidence="1">
    <location>
        <begin position="193"/>
        <end position="215"/>
    </location>
</feature>
<feature type="transmembrane region" description="Helical" evidence="1">
    <location>
        <begin position="161"/>
        <end position="181"/>
    </location>
</feature>
<dbReference type="Pfam" id="PF06772">
    <property type="entry name" value="LtrA"/>
    <property type="match status" value="1"/>
</dbReference>
<feature type="transmembrane region" description="Helical" evidence="1">
    <location>
        <begin position="286"/>
        <end position="309"/>
    </location>
</feature>
<feature type="transmembrane region" description="Helical" evidence="1">
    <location>
        <begin position="221"/>
        <end position="240"/>
    </location>
</feature>
<protein>
    <submittedName>
        <fullName evidence="2">Low temperature requirement protein A</fullName>
    </submittedName>
</protein>
<sequence>MANVLTKRVSLVELFYDLVFVYMISRATELLHHLHHGVLTPVTLVIFFLVIIVFINSWMVQMVFTNRYGKSSWTNIIFSFIDMAIILYMSNAFTATFDQHLATFFIAAGLLSMTLCLQYLITYFQVQKEIDKKITVAFTGILGFRTVVLLVGGFYYNPVGITVALAGIIISWLAPAFTGKYTRHHPIIFSHILERLTALIIVMFGETIVGIADYFTQESLAWSSVFIFIVVVGLFFTYIVEFDHLIDEHRKQETGNLLIYLHYFIIFGLSLVTVALKFINEPEANVIFAITVLYLGVILFYIGLAIANYYNQPQLHVGRPVRLAFASTTIIGYVLVLIFNQLNVIALVTAVVIVMNTVVLVKFLINRTGE</sequence>